<dbReference type="Proteomes" id="UP000808761">
    <property type="component" value="Unassembled WGS sequence"/>
</dbReference>
<dbReference type="AlphaFoldDB" id="A0A9D6UK66"/>
<feature type="non-terminal residue" evidence="1">
    <location>
        <position position="76"/>
    </location>
</feature>
<dbReference type="EMBL" id="JACRKR010000058">
    <property type="protein sequence ID" value="MBI5078612.1"/>
    <property type="molecule type" value="Genomic_DNA"/>
</dbReference>
<reference evidence="1" key="1">
    <citation type="submission" date="2020-07" db="EMBL/GenBank/DDBJ databases">
        <title>Huge and variable diversity of episymbiotic CPR bacteria and DPANN archaea in groundwater ecosystems.</title>
        <authorList>
            <person name="He C.Y."/>
            <person name="Keren R."/>
            <person name="Whittaker M."/>
            <person name="Farag I.F."/>
            <person name="Doudna J."/>
            <person name="Cate J.H.D."/>
            <person name="Banfield J.F."/>
        </authorList>
    </citation>
    <scope>NUCLEOTIDE SEQUENCE</scope>
    <source>
        <strain evidence="1">NC_groundwater_1860_Pr3_B-0.1um_51_7</strain>
    </source>
</reference>
<proteinExistence type="predicted"/>
<accession>A0A9D6UK66</accession>
<keyword evidence="1" id="KW-0378">Hydrolase</keyword>
<evidence type="ECO:0000313" key="1">
    <source>
        <dbReference type="EMBL" id="MBI5078612.1"/>
    </source>
</evidence>
<protein>
    <submittedName>
        <fullName evidence="1">Single-stranded-DNA-specific exonuclease RecJ</fullName>
    </submittedName>
</protein>
<organism evidence="1 2">
    <name type="scientific">Candidatus Saganbacteria bacterium</name>
    <dbReference type="NCBI Taxonomy" id="2575572"/>
    <lineage>
        <taxon>Bacteria</taxon>
        <taxon>Bacillati</taxon>
        <taxon>Saganbacteria</taxon>
    </lineage>
</organism>
<keyword evidence="1" id="KW-0540">Nuclease</keyword>
<name>A0A9D6UK66_UNCSA</name>
<keyword evidence="1" id="KW-0269">Exonuclease</keyword>
<sequence length="76" mass="8808">MKKWLIRPKETEEIKRLCGELPVSPLLAEVLLNRGLGEAAAAERFIHPRVSYLRYPFEIPNIKKAALRVLLAKERR</sequence>
<dbReference type="GO" id="GO:0004527">
    <property type="term" value="F:exonuclease activity"/>
    <property type="evidence" value="ECO:0007669"/>
    <property type="project" value="UniProtKB-KW"/>
</dbReference>
<evidence type="ECO:0000313" key="2">
    <source>
        <dbReference type="Proteomes" id="UP000808761"/>
    </source>
</evidence>
<comment type="caution">
    <text evidence="1">The sequence shown here is derived from an EMBL/GenBank/DDBJ whole genome shotgun (WGS) entry which is preliminary data.</text>
</comment>
<gene>
    <name evidence="1" type="ORF">HZB08_01130</name>
</gene>